<protein>
    <recommendedName>
        <fullName evidence="4">Phorbol-ester/DAG-type domain-containing protein</fullName>
    </recommendedName>
</protein>
<name>A0A1B0FME6_GLOMM</name>
<dbReference type="Pfam" id="PF00130">
    <property type="entry name" value="C1_1"/>
    <property type="match status" value="1"/>
</dbReference>
<dbReference type="PROSITE" id="PS00479">
    <property type="entry name" value="ZF_DAG_PE_1"/>
    <property type="match status" value="1"/>
</dbReference>
<dbReference type="Proteomes" id="UP000092444">
    <property type="component" value="Unassembled WGS sequence"/>
</dbReference>
<dbReference type="FunFam" id="3.30.60.20:FF:000021">
    <property type="entry name" value="Serine/threonine-protein kinase"/>
    <property type="match status" value="1"/>
</dbReference>
<dbReference type="PRINTS" id="PR00008">
    <property type="entry name" value="DAGPEDOMAIN"/>
</dbReference>
<organism evidence="5 6">
    <name type="scientific">Glossina morsitans morsitans</name>
    <name type="common">Savannah tsetse fly</name>
    <dbReference type="NCBI Taxonomy" id="37546"/>
    <lineage>
        <taxon>Eukaryota</taxon>
        <taxon>Metazoa</taxon>
        <taxon>Ecdysozoa</taxon>
        <taxon>Arthropoda</taxon>
        <taxon>Hexapoda</taxon>
        <taxon>Insecta</taxon>
        <taxon>Pterygota</taxon>
        <taxon>Neoptera</taxon>
        <taxon>Endopterygota</taxon>
        <taxon>Diptera</taxon>
        <taxon>Brachycera</taxon>
        <taxon>Muscomorpha</taxon>
        <taxon>Hippoboscoidea</taxon>
        <taxon>Glossinidae</taxon>
        <taxon>Glossina</taxon>
    </lineage>
</organism>
<dbReference type="Gene3D" id="3.30.60.20">
    <property type="match status" value="1"/>
</dbReference>
<evidence type="ECO:0000256" key="2">
    <source>
        <dbReference type="ARBA" id="ARBA00022833"/>
    </source>
</evidence>
<dbReference type="AlphaFoldDB" id="A0A1B0FME6"/>
<accession>A0A1B0FME6</accession>
<sequence>MSLMVLPMFLPIVTLMANRKKISLPILSGGRELQPMPFENLIGIWKLKELAISAISIQKNAFLKAFKALIKPMIIAWVSITTTTTTAAATATATSTISRSVLKSHQLSVHSYKAPTFCDFCGEMLFGLVRQGLKCDGCGKNYHKRCVVKIPNNCNRLSDINSTQQSTTLQPPRSPSRDSSQSLTSNDGQAKLKQIKTNRRRA</sequence>
<dbReference type="InterPro" id="IPR020454">
    <property type="entry name" value="DAG/PE-bd"/>
</dbReference>
<dbReference type="PROSITE" id="PS50081">
    <property type="entry name" value="ZF_DAG_PE_2"/>
    <property type="match status" value="1"/>
</dbReference>
<evidence type="ECO:0000256" key="1">
    <source>
        <dbReference type="ARBA" id="ARBA00022723"/>
    </source>
</evidence>
<feature type="domain" description="Phorbol-ester/DAG-type" evidence="4">
    <location>
        <begin position="104"/>
        <end position="154"/>
    </location>
</feature>
<dbReference type="GO" id="GO:0004674">
    <property type="term" value="F:protein serine/threonine kinase activity"/>
    <property type="evidence" value="ECO:0007669"/>
    <property type="project" value="UniProtKB-KW"/>
</dbReference>
<dbReference type="SMART" id="SM00109">
    <property type="entry name" value="C1"/>
    <property type="match status" value="1"/>
</dbReference>
<dbReference type="InterPro" id="IPR002219">
    <property type="entry name" value="PKC_DAG/PE"/>
</dbReference>
<dbReference type="CDD" id="cd20795">
    <property type="entry name" value="C1_PKD_rpt1"/>
    <property type="match status" value="1"/>
</dbReference>
<dbReference type="GO" id="GO:0005829">
    <property type="term" value="C:cytosol"/>
    <property type="evidence" value="ECO:0007669"/>
    <property type="project" value="TreeGrafter"/>
</dbReference>
<dbReference type="PANTHER" id="PTHR22968:SF24">
    <property type="entry name" value="SERINE_THREONINE-PROTEIN KINASE"/>
    <property type="match status" value="1"/>
</dbReference>
<dbReference type="STRING" id="37546.A0A1B0FME6"/>
<feature type="region of interest" description="Disordered" evidence="3">
    <location>
        <begin position="162"/>
        <end position="202"/>
    </location>
</feature>
<keyword evidence="2" id="KW-0862">Zinc</keyword>
<evidence type="ECO:0000259" key="4">
    <source>
        <dbReference type="PROSITE" id="PS50081"/>
    </source>
</evidence>
<dbReference type="SUPFAM" id="SSF57889">
    <property type="entry name" value="Cysteine-rich domain"/>
    <property type="match status" value="1"/>
</dbReference>
<proteinExistence type="predicted"/>
<dbReference type="GO" id="GO:0008270">
    <property type="term" value="F:zinc ion binding"/>
    <property type="evidence" value="ECO:0007669"/>
    <property type="project" value="UniProtKB-KW"/>
</dbReference>
<dbReference type="EnsemblMetazoa" id="GMOY005046-RA">
    <property type="protein sequence ID" value="GMOY005046-PA"/>
    <property type="gene ID" value="GMOY005046"/>
</dbReference>
<dbReference type="GO" id="GO:0035556">
    <property type="term" value="P:intracellular signal transduction"/>
    <property type="evidence" value="ECO:0007669"/>
    <property type="project" value="TreeGrafter"/>
</dbReference>
<dbReference type="VEuPathDB" id="VectorBase:GMOY005046"/>
<evidence type="ECO:0000313" key="6">
    <source>
        <dbReference type="Proteomes" id="UP000092444"/>
    </source>
</evidence>
<keyword evidence="1" id="KW-0479">Metal-binding</keyword>
<keyword evidence="6" id="KW-1185">Reference proteome</keyword>
<evidence type="ECO:0000313" key="5">
    <source>
        <dbReference type="EnsemblMetazoa" id="GMOY005046-PA"/>
    </source>
</evidence>
<dbReference type="PANTHER" id="PTHR22968">
    <property type="entry name" value="PROTEIN KINASE C, MU"/>
    <property type="match status" value="1"/>
</dbReference>
<dbReference type="GO" id="GO:0007200">
    <property type="term" value="P:phospholipase C-activating G protein-coupled receptor signaling pathway"/>
    <property type="evidence" value="ECO:0007669"/>
    <property type="project" value="TreeGrafter"/>
</dbReference>
<feature type="compositionally biased region" description="Basic residues" evidence="3">
    <location>
        <begin position="193"/>
        <end position="202"/>
    </location>
</feature>
<reference evidence="5" key="1">
    <citation type="submission" date="2020-05" db="UniProtKB">
        <authorList>
            <consortium name="EnsemblMetazoa"/>
        </authorList>
    </citation>
    <scope>IDENTIFICATION</scope>
    <source>
        <strain evidence="5">Yale</strain>
    </source>
</reference>
<dbReference type="EMBL" id="CCAG010018532">
    <property type="status" value="NOT_ANNOTATED_CDS"/>
    <property type="molecule type" value="Genomic_DNA"/>
</dbReference>
<dbReference type="InterPro" id="IPR046349">
    <property type="entry name" value="C1-like_sf"/>
</dbReference>
<dbReference type="GO" id="GO:0016020">
    <property type="term" value="C:membrane"/>
    <property type="evidence" value="ECO:0007669"/>
    <property type="project" value="UniProtKB-SubCell"/>
</dbReference>
<evidence type="ECO:0000256" key="3">
    <source>
        <dbReference type="SAM" id="MobiDB-lite"/>
    </source>
</evidence>